<proteinExistence type="predicted"/>
<dbReference type="Proteomes" id="UP001519460">
    <property type="component" value="Unassembled WGS sequence"/>
</dbReference>
<organism evidence="1 2">
    <name type="scientific">Batillaria attramentaria</name>
    <dbReference type="NCBI Taxonomy" id="370345"/>
    <lineage>
        <taxon>Eukaryota</taxon>
        <taxon>Metazoa</taxon>
        <taxon>Spiralia</taxon>
        <taxon>Lophotrochozoa</taxon>
        <taxon>Mollusca</taxon>
        <taxon>Gastropoda</taxon>
        <taxon>Caenogastropoda</taxon>
        <taxon>Sorbeoconcha</taxon>
        <taxon>Cerithioidea</taxon>
        <taxon>Batillariidae</taxon>
        <taxon>Batillaria</taxon>
    </lineage>
</organism>
<dbReference type="EMBL" id="JACVVK020000102">
    <property type="protein sequence ID" value="KAK7492573.1"/>
    <property type="molecule type" value="Genomic_DNA"/>
</dbReference>
<keyword evidence="2" id="KW-1185">Reference proteome</keyword>
<dbReference type="AlphaFoldDB" id="A0ABD0L033"/>
<sequence length="119" mass="12980">MVTQIVGTGYTVVCTGCTLVFGWVADPVILTESVNARYAAHLPHNLHHSSSLHRQTADKAKQSETSLEVQCKQTLCVCAYTRFSNPRVDGPSLDATYNRCNGLANQRAAPKDDEDSRIG</sequence>
<evidence type="ECO:0008006" key="3">
    <source>
        <dbReference type="Google" id="ProtNLM"/>
    </source>
</evidence>
<evidence type="ECO:0000313" key="2">
    <source>
        <dbReference type="Proteomes" id="UP001519460"/>
    </source>
</evidence>
<evidence type="ECO:0000313" key="1">
    <source>
        <dbReference type="EMBL" id="KAK7492573.1"/>
    </source>
</evidence>
<protein>
    <recommendedName>
        <fullName evidence="3">Secreted protein</fullName>
    </recommendedName>
</protein>
<reference evidence="1 2" key="1">
    <citation type="journal article" date="2023" name="Sci. Data">
        <title>Genome assembly of the Korean intertidal mud-creeper Batillaria attramentaria.</title>
        <authorList>
            <person name="Patra A.K."/>
            <person name="Ho P.T."/>
            <person name="Jun S."/>
            <person name="Lee S.J."/>
            <person name="Kim Y."/>
            <person name="Won Y.J."/>
        </authorList>
    </citation>
    <scope>NUCLEOTIDE SEQUENCE [LARGE SCALE GENOMIC DNA]</scope>
    <source>
        <strain evidence="1">Wonlab-2016</strain>
    </source>
</reference>
<comment type="caution">
    <text evidence="1">The sequence shown here is derived from an EMBL/GenBank/DDBJ whole genome shotgun (WGS) entry which is preliminary data.</text>
</comment>
<accession>A0ABD0L033</accession>
<name>A0ABD0L033_9CAEN</name>
<gene>
    <name evidence="1" type="ORF">BaRGS_00016239</name>
</gene>